<dbReference type="EMBL" id="BMAW01040088">
    <property type="protein sequence ID" value="GFU58301.1"/>
    <property type="molecule type" value="Genomic_DNA"/>
</dbReference>
<evidence type="ECO:0000313" key="1">
    <source>
        <dbReference type="EMBL" id="GFU58301.1"/>
    </source>
</evidence>
<dbReference type="OrthoDB" id="6430854at2759"/>
<sequence length="130" mass="15408">MQEKLGINKEMAFRHFKGLVQRFKGDPALYKENREVVDDYREEGIVERFMTEGLVDESSFYLPHHAIVREDKINSRLRIVFDGSADEEGQYSLNDCFKTRVNFYPNLFELLIKFRETPFVYIADILQAFL</sequence>
<keyword evidence="2" id="KW-1185">Reference proteome</keyword>
<comment type="caution">
    <text evidence="1">The sequence shown here is derived from an EMBL/GenBank/DDBJ whole genome shotgun (WGS) entry which is preliminary data.</text>
</comment>
<accession>A0A8X6R0B3</accession>
<dbReference type="AlphaFoldDB" id="A0A8X6R0B3"/>
<reference evidence="1" key="1">
    <citation type="submission" date="2020-08" db="EMBL/GenBank/DDBJ databases">
        <title>Multicomponent nature underlies the extraordinary mechanical properties of spider dragline silk.</title>
        <authorList>
            <person name="Kono N."/>
            <person name="Nakamura H."/>
            <person name="Mori M."/>
            <person name="Yoshida Y."/>
            <person name="Ohtoshi R."/>
            <person name="Malay A.D."/>
            <person name="Moran D.A.P."/>
            <person name="Tomita M."/>
            <person name="Numata K."/>
            <person name="Arakawa K."/>
        </authorList>
    </citation>
    <scope>NUCLEOTIDE SEQUENCE</scope>
</reference>
<gene>
    <name evidence="1" type="primary">AVEN_127748_1</name>
    <name evidence="1" type="ORF">NPIL_331231</name>
</gene>
<name>A0A8X6R0B3_NEPPI</name>
<evidence type="ECO:0000313" key="2">
    <source>
        <dbReference type="Proteomes" id="UP000887013"/>
    </source>
</evidence>
<organism evidence="1 2">
    <name type="scientific">Nephila pilipes</name>
    <name type="common">Giant wood spider</name>
    <name type="synonym">Nephila maculata</name>
    <dbReference type="NCBI Taxonomy" id="299642"/>
    <lineage>
        <taxon>Eukaryota</taxon>
        <taxon>Metazoa</taxon>
        <taxon>Ecdysozoa</taxon>
        <taxon>Arthropoda</taxon>
        <taxon>Chelicerata</taxon>
        <taxon>Arachnida</taxon>
        <taxon>Araneae</taxon>
        <taxon>Araneomorphae</taxon>
        <taxon>Entelegynae</taxon>
        <taxon>Araneoidea</taxon>
        <taxon>Nephilidae</taxon>
        <taxon>Nephila</taxon>
    </lineage>
</organism>
<dbReference type="Proteomes" id="UP000887013">
    <property type="component" value="Unassembled WGS sequence"/>
</dbReference>
<proteinExistence type="predicted"/>
<dbReference type="PANTHER" id="PTHR47331">
    <property type="entry name" value="PHD-TYPE DOMAIN-CONTAINING PROTEIN"/>
    <property type="match status" value="1"/>
</dbReference>
<protein>
    <submittedName>
        <fullName evidence="1">DUF1758 domain-containing protein</fullName>
    </submittedName>
</protein>